<dbReference type="OrthoDB" id="2564900at2759"/>
<feature type="compositionally biased region" description="Low complexity" evidence="1">
    <location>
        <begin position="160"/>
        <end position="187"/>
    </location>
</feature>
<feature type="compositionally biased region" description="Polar residues" evidence="1">
    <location>
        <begin position="92"/>
        <end position="115"/>
    </location>
</feature>
<feature type="compositionally biased region" description="Pro residues" evidence="1">
    <location>
        <begin position="357"/>
        <end position="367"/>
    </location>
</feature>
<evidence type="ECO:0000313" key="3">
    <source>
        <dbReference type="Proteomes" id="UP000094065"/>
    </source>
</evidence>
<feature type="region of interest" description="Disordered" evidence="1">
    <location>
        <begin position="1"/>
        <end position="212"/>
    </location>
</feature>
<dbReference type="RefSeq" id="XP_018997666.1">
    <property type="nucleotide sequence ID" value="XM_019135239.1"/>
</dbReference>
<accession>A0A1E3I759</accession>
<evidence type="ECO:0000313" key="2">
    <source>
        <dbReference type="EMBL" id="ODN83666.1"/>
    </source>
</evidence>
<feature type="compositionally biased region" description="Polar residues" evidence="1">
    <location>
        <begin position="66"/>
        <end position="84"/>
    </location>
</feature>
<feature type="compositionally biased region" description="Polar residues" evidence="1">
    <location>
        <begin position="531"/>
        <end position="540"/>
    </location>
</feature>
<evidence type="ECO:0000256" key="1">
    <source>
        <dbReference type="SAM" id="MobiDB-lite"/>
    </source>
</evidence>
<comment type="caution">
    <text evidence="2">The sequence shown here is derived from an EMBL/GenBank/DDBJ whole genome shotgun (WGS) entry which is preliminary data.</text>
</comment>
<proteinExistence type="predicted"/>
<protein>
    <submittedName>
        <fullName evidence="2">Uncharacterized protein</fullName>
    </submittedName>
</protein>
<feature type="compositionally biased region" description="Low complexity" evidence="1">
    <location>
        <begin position="368"/>
        <end position="394"/>
    </location>
</feature>
<dbReference type="AlphaFoldDB" id="A0A1E3I759"/>
<keyword evidence="3" id="KW-1185">Reference proteome</keyword>
<feature type="region of interest" description="Disordered" evidence="1">
    <location>
        <begin position="247"/>
        <end position="271"/>
    </location>
</feature>
<gene>
    <name evidence="2" type="ORF">L202_01763</name>
</gene>
<feature type="region of interest" description="Disordered" evidence="1">
    <location>
        <begin position="285"/>
        <end position="304"/>
    </location>
</feature>
<sequence>MFWRKKQVAPPSLPNYLPKSDEPPRPILKKNSNDQAGNGLRFAGGTKADSPLSSPGVYPTRPQPPVQSYSPGNENATRRVQPSTPRVVVSSYGINSAPSTPVAQHPTSPSNSSPGAESISPARVLSRRSSRATSPSVTSFGTRVRVSTEQVRSASPYGAVSTPPQQSSSPVSAGFSTPPSQYSPSSYGATPPSPYRRTNDREGHSPSPMATFVEKARLPVFAGTFMEEDEADESDSDVPMLNIIPATPQDQEEAFPPKATAPEARVLDHGVNLEEKMREMEREMVDVSLDEESEEERSWERDGVPTIDLDFDFAPLESIIDWSQPSEDNEDSQMYSDEPEGNDTYEDSGFSHDRPPSEPLPPSPPFHSYPSLPSLDSETSLSSPTMPNSSSMSSLASYPDVEQVLGSMLASLSESSMASTTIDTPREQSFDFGNEIPLDFDALQAETTAPLSLSRPFSRVRSHHIPSPLDLSNSKYGQVLPQETQSAPLANHRNHRIRYYPNARIHPSASPSGVFTTVTPSSSESSMVSCDQRSGATPTPTVAVIPASASESELGSMQSNRSSKSYRDSCSGSEMSDDDEIHTASIMSVTPVVVAGGRMGGKTAEASTPQQKKERGIVFGGHFVKERMEMGCGLGLGMEVETEEVGLAL</sequence>
<dbReference type="GeneID" id="30153072"/>
<feature type="compositionally biased region" description="Low complexity" evidence="1">
    <location>
        <begin position="514"/>
        <end position="529"/>
    </location>
</feature>
<feature type="compositionally biased region" description="Acidic residues" evidence="1">
    <location>
        <begin position="327"/>
        <end position="346"/>
    </location>
</feature>
<feature type="compositionally biased region" description="Polar residues" evidence="1">
    <location>
        <begin position="549"/>
        <end position="574"/>
    </location>
</feature>
<organism evidence="2 3">
    <name type="scientific">Cryptococcus amylolentus CBS 6039</name>
    <dbReference type="NCBI Taxonomy" id="1295533"/>
    <lineage>
        <taxon>Eukaryota</taxon>
        <taxon>Fungi</taxon>
        <taxon>Dikarya</taxon>
        <taxon>Basidiomycota</taxon>
        <taxon>Agaricomycotina</taxon>
        <taxon>Tremellomycetes</taxon>
        <taxon>Tremellales</taxon>
        <taxon>Cryptococcaceae</taxon>
        <taxon>Cryptococcus</taxon>
    </lineage>
</organism>
<dbReference type="Proteomes" id="UP000094065">
    <property type="component" value="Unassembled WGS sequence"/>
</dbReference>
<feature type="compositionally biased region" description="Polar residues" evidence="1">
    <location>
        <begin position="131"/>
        <end position="153"/>
    </location>
</feature>
<feature type="region of interest" description="Disordered" evidence="1">
    <location>
        <begin position="318"/>
        <end position="394"/>
    </location>
</feature>
<reference evidence="2 3" key="1">
    <citation type="submission" date="2016-06" db="EMBL/GenBank/DDBJ databases">
        <title>Evolution of pathogenesis and genome organization in the Tremellales.</title>
        <authorList>
            <person name="Cuomo C."/>
            <person name="Litvintseva A."/>
            <person name="Heitman J."/>
            <person name="Chen Y."/>
            <person name="Sun S."/>
            <person name="Springer D."/>
            <person name="Dromer F."/>
            <person name="Young S."/>
            <person name="Zeng Q."/>
            <person name="Chapman S."/>
            <person name="Gujja S."/>
            <person name="Saif S."/>
            <person name="Birren B."/>
        </authorList>
    </citation>
    <scope>NUCLEOTIDE SEQUENCE [LARGE SCALE GENOMIC DNA]</scope>
    <source>
        <strain evidence="2 3">CBS 6039</strain>
    </source>
</reference>
<name>A0A1E3I759_9TREE</name>
<feature type="region of interest" description="Disordered" evidence="1">
    <location>
        <begin position="509"/>
        <end position="584"/>
    </location>
</feature>
<dbReference type="EMBL" id="AWGJ01000002">
    <property type="protein sequence ID" value="ODN83666.1"/>
    <property type="molecule type" value="Genomic_DNA"/>
</dbReference>